<keyword evidence="1" id="KW-0175">Coiled coil</keyword>
<evidence type="ECO:0000256" key="1">
    <source>
        <dbReference type="SAM" id="Coils"/>
    </source>
</evidence>
<feature type="region of interest" description="Disordered" evidence="2">
    <location>
        <begin position="1110"/>
        <end position="1262"/>
    </location>
</feature>
<dbReference type="InterPro" id="IPR032675">
    <property type="entry name" value="LRR_dom_sf"/>
</dbReference>
<reference evidence="3 4" key="1">
    <citation type="submission" date="2019-07" db="EMBL/GenBank/DDBJ databases">
        <title>Genomes of Cafeteria roenbergensis.</title>
        <authorList>
            <person name="Fischer M.G."/>
            <person name="Hackl T."/>
            <person name="Roman M."/>
        </authorList>
    </citation>
    <scope>NUCLEOTIDE SEQUENCE [LARGE SCALE GENOMIC DNA]</scope>
    <source>
        <strain evidence="3 4">RCC970-E3</strain>
    </source>
</reference>
<proteinExistence type="predicted"/>
<dbReference type="SMART" id="SM00367">
    <property type="entry name" value="LRR_CC"/>
    <property type="match status" value="7"/>
</dbReference>
<feature type="region of interest" description="Disordered" evidence="2">
    <location>
        <begin position="724"/>
        <end position="752"/>
    </location>
</feature>
<feature type="compositionally biased region" description="Low complexity" evidence="2">
    <location>
        <begin position="500"/>
        <end position="511"/>
    </location>
</feature>
<dbReference type="EMBL" id="VLTL01000187">
    <property type="protein sequence ID" value="KAA0154827.1"/>
    <property type="molecule type" value="Genomic_DNA"/>
</dbReference>
<feature type="compositionally biased region" description="Polar residues" evidence="2">
    <location>
        <begin position="724"/>
        <end position="738"/>
    </location>
</feature>
<feature type="compositionally biased region" description="Basic and acidic residues" evidence="2">
    <location>
        <begin position="400"/>
        <end position="418"/>
    </location>
</feature>
<feature type="compositionally biased region" description="Basic residues" evidence="2">
    <location>
        <begin position="360"/>
        <end position="377"/>
    </location>
</feature>
<feature type="region of interest" description="Disordered" evidence="2">
    <location>
        <begin position="483"/>
        <end position="533"/>
    </location>
</feature>
<sequence length="1622" mass="172223">MGEPTSSAMLTGPRVRGPSVAIVKVDLSDTLLGDSALGLIAGACPQLTALTLRRCRRIGASGLGSIFRRCHRLTSLDVTDSQQLNDAAISALVAACTPTDLRQGRATFLAAAASLRSTSEVDWMQSQGFACPLSALTLTGCHRITDDGVAALARRFGASLQALHLSGCRAVGDASLSALAEHCFGLQELSLAGRLNVQLPAVKPPGNAVAGTDATSHAMLIRRTVDDDGNDIASDDDGDQGDLAGGDDAEAWSSGDEATQRALAALDDGDDVVAAAAAATAGGADRRGLARLRGGPKQHHKTMFGRPRVTGAGLRRLFESVALRASLQRLDLRGLVQLKDADVALMFPLEAERERERRLDRAKRRRRRRRKQKRRMRWLQQHSREHQPQQQEPGTGDSFDTDRSGDEADGDGKRDGARRQRQGALPGRRGTSKALSRRTGAQARHRASARATSKGLGASSAGDAAGSAPAAVAAAGAASAWPGADAARVPGDGSSGSDGSGDSDSSSGVSDNTLQERPDRVAPGYFDNPSDRRILRGGGGGLDGISTDIFGRATSDFVVGDADGTIDGAGTYGGIDAEVASLAGSSDAERRREEELNIAYASPAGLHNCADLDDAALAEFGRAAPYLESLTIDGSVLVTTAGVAAVAAVCPNLRLLSLCRVSLVTDDAVAALARDCPLMERLRVKDCPDITQGGLLRAARLLPRVWLGLESSLQLGQSHVGQVSVTDQSEGQEASGTAQLAIPAPASGNRRSDHLAAVKSGRSVAPEQSLLAVTASIEPSVATGRSAGDAADATGGRRAVAVKAFPGHFPEYPRDTATPSVLWSARTAGAKGGLSSRSSGAGRDTSRSFATPPTLAALRGADGEATRRADAVSRLCRWWRNNRTMRLWRALFRNKAALKALARRRERSAHRVTERLETRWALDLKRQHEVARIMQRLYRARSSERNSPTWQARRRLFEELQYAPRQRRVFLAAAESQELVPFKSARAYLPAVRGDLVDRARRRLRVDVRVLARRIVEGTRAEAEEASSETALAISGGGGAVERLRAALAGARSGGGGEHMASLLRVSEEERRLMEVVRAAGQGGWGLGPFAGMKAFGGAVLAVTGGLGTRRRKQRAAARPPLQPPSSSARSGRAAVRTVARPWSTQAAAGLTSRAEHHHRQHPDQDADVLDEAEEEEEEDGDDDNDADDDELRLDDEGPAEPRNRGAAWGRRRRRGLGEPERLGGGIEGALVGPRLPQQGDLPKDSLPLAGPGDARRPDTRADAEASVQEAAARNRAQAAVKRRARARLRARLVGLSVGAEANALAVRLLNAYELGRAETVLRRRALALGWRTPAMRKRDKATSKAARRQGPAGSGAEAGVDALAAASLAAGSAVPAGGSASSSSSATSSVAASAASALRAASKAGYVESRRDSKAADWEADALTRVWMGGKRPGGLFPALEAEARLVQASLGLANAKNIRGAPGPFGVEGWHFARAVSVRPDEAELTVADIRTRKRIRDLDWERAAGYHYAAMAREELAKTRREEANLKRDIDAMQRRRRTWKTLSRAFAQSRTSWRRDVTEHEALARRNEEAQERVLREVEAVRAEAWAACEEGGGVIGADELLALMRRLTAAAGMEEGI</sequence>
<accession>A0A5A8CQM0</accession>
<feature type="compositionally biased region" description="Acidic residues" evidence="2">
    <location>
        <begin position="227"/>
        <end position="250"/>
    </location>
</feature>
<comment type="caution">
    <text evidence="3">The sequence shown here is derived from an EMBL/GenBank/DDBJ whole genome shotgun (WGS) entry which is preliminary data.</text>
</comment>
<dbReference type="GO" id="GO:0019005">
    <property type="term" value="C:SCF ubiquitin ligase complex"/>
    <property type="evidence" value="ECO:0007669"/>
    <property type="project" value="TreeGrafter"/>
</dbReference>
<dbReference type="GO" id="GO:0031146">
    <property type="term" value="P:SCF-dependent proteasomal ubiquitin-dependent protein catabolic process"/>
    <property type="evidence" value="ECO:0007669"/>
    <property type="project" value="TreeGrafter"/>
</dbReference>
<organism evidence="3 4">
    <name type="scientific">Cafeteria roenbergensis</name>
    <name type="common">Marine flagellate</name>
    <dbReference type="NCBI Taxonomy" id="33653"/>
    <lineage>
        <taxon>Eukaryota</taxon>
        <taxon>Sar</taxon>
        <taxon>Stramenopiles</taxon>
        <taxon>Bigyra</taxon>
        <taxon>Opalozoa</taxon>
        <taxon>Bicosoecida</taxon>
        <taxon>Cafeteriaceae</taxon>
        <taxon>Cafeteria</taxon>
    </lineage>
</organism>
<dbReference type="SUPFAM" id="SSF52047">
    <property type="entry name" value="RNI-like"/>
    <property type="match status" value="2"/>
</dbReference>
<name>A0A5A8CQM0_CAFRO</name>
<feature type="compositionally biased region" description="Low complexity" evidence="2">
    <location>
        <begin position="1117"/>
        <end position="1141"/>
    </location>
</feature>
<feature type="compositionally biased region" description="Low complexity" evidence="2">
    <location>
        <begin position="483"/>
        <end position="492"/>
    </location>
</feature>
<evidence type="ECO:0000256" key="2">
    <source>
        <dbReference type="SAM" id="MobiDB-lite"/>
    </source>
</evidence>
<evidence type="ECO:0008006" key="5">
    <source>
        <dbReference type="Google" id="ProtNLM"/>
    </source>
</evidence>
<feature type="compositionally biased region" description="Acidic residues" evidence="2">
    <location>
        <begin position="1166"/>
        <end position="1199"/>
    </location>
</feature>
<dbReference type="Proteomes" id="UP000324907">
    <property type="component" value="Unassembled WGS sequence"/>
</dbReference>
<evidence type="ECO:0000313" key="3">
    <source>
        <dbReference type="EMBL" id="KAA0154827.1"/>
    </source>
</evidence>
<dbReference type="InterPro" id="IPR001611">
    <property type="entry name" value="Leu-rich_rpt"/>
</dbReference>
<dbReference type="PANTHER" id="PTHR13318">
    <property type="entry name" value="PARTNER OF PAIRED, ISOFORM B-RELATED"/>
    <property type="match status" value="1"/>
</dbReference>
<feature type="coiled-coil region" evidence="1">
    <location>
        <begin position="1512"/>
        <end position="1539"/>
    </location>
</feature>
<dbReference type="InterPro" id="IPR006553">
    <property type="entry name" value="Leu-rich_rpt_Cys-con_subtyp"/>
</dbReference>
<dbReference type="Pfam" id="PF13516">
    <property type="entry name" value="LRR_6"/>
    <property type="match status" value="2"/>
</dbReference>
<evidence type="ECO:0000313" key="4">
    <source>
        <dbReference type="Proteomes" id="UP000324907"/>
    </source>
</evidence>
<feature type="region of interest" description="Disordered" evidence="2">
    <location>
        <begin position="227"/>
        <end position="257"/>
    </location>
</feature>
<feature type="region of interest" description="Disordered" evidence="2">
    <location>
        <begin position="830"/>
        <end position="850"/>
    </location>
</feature>
<feature type="compositionally biased region" description="Low complexity" evidence="2">
    <location>
        <begin position="833"/>
        <end position="842"/>
    </location>
</feature>
<protein>
    <recommendedName>
        <fullName evidence="5">F-box domain-containing protein</fullName>
    </recommendedName>
</protein>
<dbReference type="Gene3D" id="3.80.10.10">
    <property type="entry name" value="Ribonuclease Inhibitor"/>
    <property type="match status" value="3"/>
</dbReference>
<feature type="region of interest" description="Disordered" evidence="2">
    <location>
        <begin position="1335"/>
        <end position="1357"/>
    </location>
</feature>
<feature type="region of interest" description="Disordered" evidence="2">
    <location>
        <begin position="354"/>
        <end position="464"/>
    </location>
</feature>
<gene>
    <name evidence="3" type="ORF">FNF28_06790</name>
</gene>